<comment type="caution">
    <text evidence="1">The sequence shown here is derived from an EMBL/GenBank/DDBJ whole genome shotgun (WGS) entry which is preliminary data.</text>
</comment>
<protein>
    <submittedName>
        <fullName evidence="1">Uncharacterized protein</fullName>
    </submittedName>
</protein>
<name>A0AAE1Y8Y4_9LAMI</name>
<reference evidence="1" key="2">
    <citation type="journal article" date="2024" name="Plant">
        <title>Genomic evolution and insights into agronomic trait innovations of Sesamum species.</title>
        <authorList>
            <person name="Miao H."/>
            <person name="Wang L."/>
            <person name="Qu L."/>
            <person name="Liu H."/>
            <person name="Sun Y."/>
            <person name="Le M."/>
            <person name="Wang Q."/>
            <person name="Wei S."/>
            <person name="Zheng Y."/>
            <person name="Lin W."/>
            <person name="Duan Y."/>
            <person name="Cao H."/>
            <person name="Xiong S."/>
            <person name="Wang X."/>
            <person name="Wei L."/>
            <person name="Li C."/>
            <person name="Ma Q."/>
            <person name="Ju M."/>
            <person name="Zhao R."/>
            <person name="Li G."/>
            <person name="Mu C."/>
            <person name="Tian Q."/>
            <person name="Mei H."/>
            <person name="Zhang T."/>
            <person name="Gao T."/>
            <person name="Zhang H."/>
        </authorList>
    </citation>
    <scope>NUCLEOTIDE SEQUENCE</scope>
    <source>
        <strain evidence="1">3651</strain>
    </source>
</reference>
<gene>
    <name evidence="1" type="ORF">Salat_1747200</name>
</gene>
<dbReference type="EMBL" id="JACGWO010000006">
    <property type="protein sequence ID" value="KAK4425532.1"/>
    <property type="molecule type" value="Genomic_DNA"/>
</dbReference>
<dbReference type="AlphaFoldDB" id="A0AAE1Y8Y4"/>
<keyword evidence="2" id="KW-1185">Reference proteome</keyword>
<sequence length="113" mass="13100">MKRITSTSALQEIFVKFEPVRELNIYLNWQVLVEEGYESDDNEIVGGLNEYRSSLGGEEFDDSDSEYEYRMEEDQDENEDVAAENDEWVFQGEELVDNMVKEAEEGNNGEARV</sequence>
<proteinExistence type="predicted"/>
<evidence type="ECO:0000313" key="2">
    <source>
        <dbReference type="Proteomes" id="UP001293254"/>
    </source>
</evidence>
<dbReference type="Proteomes" id="UP001293254">
    <property type="component" value="Unassembled WGS sequence"/>
</dbReference>
<accession>A0AAE1Y8Y4</accession>
<reference evidence="1" key="1">
    <citation type="submission" date="2020-06" db="EMBL/GenBank/DDBJ databases">
        <authorList>
            <person name="Li T."/>
            <person name="Hu X."/>
            <person name="Zhang T."/>
            <person name="Song X."/>
            <person name="Zhang H."/>
            <person name="Dai N."/>
            <person name="Sheng W."/>
            <person name="Hou X."/>
            <person name="Wei L."/>
        </authorList>
    </citation>
    <scope>NUCLEOTIDE SEQUENCE</scope>
    <source>
        <strain evidence="1">3651</strain>
        <tissue evidence="1">Leaf</tissue>
    </source>
</reference>
<evidence type="ECO:0000313" key="1">
    <source>
        <dbReference type="EMBL" id="KAK4425532.1"/>
    </source>
</evidence>
<organism evidence="1 2">
    <name type="scientific">Sesamum alatum</name>
    <dbReference type="NCBI Taxonomy" id="300844"/>
    <lineage>
        <taxon>Eukaryota</taxon>
        <taxon>Viridiplantae</taxon>
        <taxon>Streptophyta</taxon>
        <taxon>Embryophyta</taxon>
        <taxon>Tracheophyta</taxon>
        <taxon>Spermatophyta</taxon>
        <taxon>Magnoliopsida</taxon>
        <taxon>eudicotyledons</taxon>
        <taxon>Gunneridae</taxon>
        <taxon>Pentapetalae</taxon>
        <taxon>asterids</taxon>
        <taxon>lamiids</taxon>
        <taxon>Lamiales</taxon>
        <taxon>Pedaliaceae</taxon>
        <taxon>Sesamum</taxon>
    </lineage>
</organism>